<feature type="region of interest" description="Disordered" evidence="7">
    <location>
        <begin position="397"/>
        <end position="434"/>
    </location>
</feature>
<keyword evidence="5" id="KW-0104">Cadmium</keyword>
<keyword evidence="6" id="KW-0057">Aromatic amino acid biosynthesis</keyword>
<dbReference type="Gene3D" id="3.20.20.70">
    <property type="entry name" value="Aldolase class I"/>
    <property type="match status" value="1"/>
</dbReference>
<name>A0A5N5D4U0_9PEZI</name>
<evidence type="ECO:0000256" key="4">
    <source>
        <dbReference type="ARBA" id="ARBA00047508"/>
    </source>
</evidence>
<feature type="binding site" evidence="5">
    <location>
        <position position="299"/>
    </location>
    <ligand>
        <name>Mn(2+)</name>
        <dbReference type="ChEBI" id="CHEBI:29035"/>
    </ligand>
</feature>
<gene>
    <name evidence="8" type="primary">DHS1</name>
    <name evidence="8" type="ORF">DBV05_g8739</name>
</gene>
<organism evidence="8 9">
    <name type="scientific">Lasiodiplodia theobromae</name>
    <dbReference type="NCBI Taxonomy" id="45133"/>
    <lineage>
        <taxon>Eukaryota</taxon>
        <taxon>Fungi</taxon>
        <taxon>Dikarya</taxon>
        <taxon>Ascomycota</taxon>
        <taxon>Pezizomycotina</taxon>
        <taxon>Dothideomycetes</taxon>
        <taxon>Dothideomycetes incertae sedis</taxon>
        <taxon>Botryosphaeriales</taxon>
        <taxon>Botryosphaeriaceae</taxon>
        <taxon>Lasiodiplodia</taxon>
    </lineage>
</organism>
<evidence type="ECO:0000256" key="3">
    <source>
        <dbReference type="ARBA" id="ARBA00022679"/>
    </source>
</evidence>
<keyword evidence="3 6" id="KW-0808">Transferase</keyword>
<accession>A0A5N5D4U0</accession>
<dbReference type="Proteomes" id="UP000325902">
    <property type="component" value="Unassembled WGS sequence"/>
</dbReference>
<comment type="catalytic activity">
    <reaction evidence="4 6">
        <text>D-erythrose 4-phosphate + phosphoenolpyruvate + H2O = 7-phospho-2-dehydro-3-deoxy-D-arabino-heptonate + phosphate</text>
        <dbReference type="Rhea" id="RHEA:14717"/>
        <dbReference type="ChEBI" id="CHEBI:15377"/>
        <dbReference type="ChEBI" id="CHEBI:16897"/>
        <dbReference type="ChEBI" id="CHEBI:43474"/>
        <dbReference type="ChEBI" id="CHEBI:58394"/>
        <dbReference type="ChEBI" id="CHEBI:58702"/>
        <dbReference type="EC" id="2.5.1.54"/>
    </reaction>
</comment>
<dbReference type="InterPro" id="IPR013785">
    <property type="entry name" value="Aldolase_TIM"/>
</dbReference>
<dbReference type="Pfam" id="PF01474">
    <property type="entry name" value="DAHP_synth_2"/>
    <property type="match status" value="2"/>
</dbReference>
<evidence type="ECO:0000256" key="1">
    <source>
        <dbReference type="ARBA" id="ARBA00004688"/>
    </source>
</evidence>
<proteinExistence type="inferred from homology"/>
<reference evidence="8 9" key="1">
    <citation type="journal article" date="2019" name="Sci. Rep.">
        <title>A multi-omics analysis of the grapevine pathogen Lasiodiplodia theobromae reveals that temperature affects the expression of virulence- and pathogenicity-related genes.</title>
        <authorList>
            <person name="Felix C."/>
            <person name="Meneses R."/>
            <person name="Goncalves M.F.M."/>
            <person name="Tilleman L."/>
            <person name="Duarte A.S."/>
            <person name="Jorrin-Novo J.V."/>
            <person name="Van de Peer Y."/>
            <person name="Deforce D."/>
            <person name="Van Nieuwerburgh F."/>
            <person name="Esteves A.C."/>
            <person name="Alves A."/>
        </authorList>
    </citation>
    <scope>NUCLEOTIDE SEQUENCE [LARGE SCALE GENOMIC DNA]</scope>
    <source>
        <strain evidence="8 9">LA-SOL3</strain>
    </source>
</reference>
<evidence type="ECO:0000256" key="7">
    <source>
        <dbReference type="SAM" id="MobiDB-lite"/>
    </source>
</evidence>
<feature type="binding site" evidence="5">
    <location>
        <position position="267"/>
    </location>
    <ligand>
        <name>phosphoenolpyruvate</name>
        <dbReference type="ChEBI" id="CHEBI:58702"/>
    </ligand>
</feature>
<dbReference type="EC" id="2.5.1.54" evidence="6"/>
<evidence type="ECO:0000256" key="5">
    <source>
        <dbReference type="PIRSR" id="PIRSR602480-1"/>
    </source>
</evidence>
<evidence type="ECO:0000313" key="8">
    <source>
        <dbReference type="EMBL" id="KAB2572577.1"/>
    </source>
</evidence>
<dbReference type="GO" id="GO:0009073">
    <property type="term" value="P:aromatic amino acid family biosynthetic process"/>
    <property type="evidence" value="ECO:0007669"/>
    <property type="project" value="UniProtKB-KW"/>
</dbReference>
<dbReference type="EMBL" id="VCHE01000075">
    <property type="protein sequence ID" value="KAB2572577.1"/>
    <property type="molecule type" value="Genomic_DNA"/>
</dbReference>
<feature type="binding site" evidence="5">
    <location>
        <position position="236"/>
    </location>
    <ligand>
        <name>phosphoenolpyruvate</name>
        <dbReference type="ChEBI" id="CHEBI:58702"/>
    </ligand>
</feature>
<feature type="binding site" evidence="5">
    <location>
        <position position="377"/>
    </location>
    <ligand>
        <name>Mn(2+)</name>
        <dbReference type="ChEBI" id="CHEBI:29035"/>
    </ligand>
</feature>
<evidence type="ECO:0000256" key="2">
    <source>
        <dbReference type="ARBA" id="ARBA00008911"/>
    </source>
</evidence>
<sequence>MTMTTPLDEWTADSWRSKPVAQDTEYPDPAALEAVCATLRSLPPLVSPARIEQLRLELAQAAAGRAFVMQGGDCAESFDDVRAEPIAAKRGLLGRQAAALAAALGQPVVQIARIAGQYAKPRSKPMEQLADGSVVHAFKGDNVNGRGATAAERTPDPHRLLLGHHLAATTLTFLRILDPTPVYTSHEALHLPLESALTHGRYNTSAAFVWVGERTRQLDGAHVEYVRGLRNPVGIKLGPTTDPHDLARLLALVNPTRAPGRVVLITRLGADHAEQHLPKLVAAVRQAGQLPVWMCDPCHANTFVDRQTGVKTRLVEHVAAEAVRTADVLRACGAHLAGLHLEQTGEPDVTECVDREHALVNNPNTAPLFPRYRSLCDPRLAPDQAMRVVHAVAHVLRSHHHQPDDDLHLPLPGTAHSPPRHLTDSLMPAPQQVQ</sequence>
<dbReference type="OrthoDB" id="2338at2759"/>
<comment type="cofactor">
    <cofactor evidence="5">
        <name>Mn(2+)</name>
        <dbReference type="ChEBI" id="CHEBI:29035"/>
    </cofactor>
    <cofactor evidence="5">
        <name>Co(2+)</name>
        <dbReference type="ChEBI" id="CHEBI:48828"/>
    </cofactor>
    <cofactor evidence="5">
        <name>Cd(2+)</name>
        <dbReference type="ChEBI" id="CHEBI:48775"/>
    </cofactor>
    <text evidence="5">Binds 1 divalent cation per subunit. The enzyme is active with manganese, cobalt or cadmium ions.</text>
</comment>
<dbReference type="PANTHER" id="PTHR21337">
    <property type="entry name" value="PHOSPHO-2-DEHYDRO-3-DEOXYHEPTONATE ALDOLASE 1, 2"/>
    <property type="match status" value="1"/>
</dbReference>
<dbReference type="AlphaFoldDB" id="A0A5N5D4U0"/>
<feature type="binding site" evidence="5">
    <location>
        <position position="113"/>
    </location>
    <ligand>
        <name>phosphoenolpyruvate</name>
        <dbReference type="ChEBI" id="CHEBI:58702"/>
    </ligand>
</feature>
<dbReference type="GO" id="GO:0008652">
    <property type="term" value="P:amino acid biosynthetic process"/>
    <property type="evidence" value="ECO:0007669"/>
    <property type="project" value="UniProtKB-KW"/>
</dbReference>
<dbReference type="GO" id="GO:0009423">
    <property type="term" value="P:chorismate biosynthetic process"/>
    <property type="evidence" value="ECO:0007669"/>
    <property type="project" value="UniProtKB-UniPathway"/>
</dbReference>
<keyword evidence="6" id="KW-0028">Amino-acid biosynthesis</keyword>
<evidence type="ECO:0000256" key="6">
    <source>
        <dbReference type="RuleBase" id="RU363071"/>
    </source>
</evidence>
<evidence type="ECO:0000313" key="9">
    <source>
        <dbReference type="Proteomes" id="UP000325902"/>
    </source>
</evidence>
<comment type="caution">
    <text evidence="8">The sequence shown here is derived from an EMBL/GenBank/DDBJ whole genome shotgun (WGS) entry which is preliminary data.</text>
</comment>
<dbReference type="InterPro" id="IPR002480">
    <property type="entry name" value="DAHP_synth_2"/>
</dbReference>
<keyword evidence="9" id="KW-1185">Reference proteome</keyword>
<keyword evidence="5" id="KW-0170">Cobalt</keyword>
<feature type="binding site" evidence="5">
    <location>
        <position position="74"/>
    </location>
    <ligand>
        <name>Mn(2+)</name>
        <dbReference type="ChEBI" id="CHEBI:29035"/>
    </ligand>
</feature>
<comment type="similarity">
    <text evidence="2 6">Belongs to the class-II DAHP synthase family.</text>
</comment>
<comment type="pathway">
    <text evidence="1 6">Metabolic intermediate biosynthesis; chorismate biosynthesis; chorismate from D-erythrose 4-phosphate and phosphoenolpyruvate: step 1/7.</text>
</comment>
<feature type="binding site" evidence="5">
    <location>
        <begin position="213"/>
        <end position="214"/>
    </location>
    <ligand>
        <name>phosphoenolpyruvate</name>
        <dbReference type="ChEBI" id="CHEBI:58702"/>
    </ligand>
</feature>
<dbReference type="GO" id="GO:0003849">
    <property type="term" value="F:3-deoxy-7-phosphoheptulonate synthase activity"/>
    <property type="evidence" value="ECO:0007669"/>
    <property type="project" value="UniProtKB-EC"/>
</dbReference>
<dbReference type="PANTHER" id="PTHR21337:SF0">
    <property type="entry name" value="PHOSPHO-2-DEHYDRO-3-DEOXYHEPTONATE ALDOLASE"/>
    <property type="match status" value="1"/>
</dbReference>
<dbReference type="UniPathway" id="UPA00053">
    <property type="reaction ID" value="UER00084"/>
</dbReference>
<protein>
    <recommendedName>
        <fullName evidence="6">Phospho-2-dehydro-3-deoxyheptonate aldolase</fullName>
        <ecNumber evidence="6">2.5.1.54</ecNumber>
    </recommendedName>
</protein>
<feature type="binding site" evidence="5">
    <location>
        <position position="342"/>
    </location>
    <ligand>
        <name>Mn(2+)</name>
        <dbReference type="ChEBI" id="CHEBI:29035"/>
    </ligand>
</feature>
<dbReference type="SUPFAM" id="SSF51569">
    <property type="entry name" value="Aldolase"/>
    <property type="match status" value="1"/>
</dbReference>
<keyword evidence="5" id="KW-0464">Manganese</keyword>